<dbReference type="Proteomes" id="UP000319980">
    <property type="component" value="Unassembled WGS sequence"/>
</dbReference>
<evidence type="ECO:0000259" key="14">
    <source>
        <dbReference type="Pfam" id="PF13244"/>
    </source>
</evidence>
<feature type="transmembrane region" description="Helical" evidence="10">
    <location>
        <begin position="204"/>
        <end position="229"/>
    </location>
</feature>
<organism evidence="16 17">
    <name type="scientific">Luteimonas marina</name>
    <dbReference type="NCBI Taxonomy" id="488485"/>
    <lineage>
        <taxon>Bacteria</taxon>
        <taxon>Pseudomonadati</taxon>
        <taxon>Pseudomonadota</taxon>
        <taxon>Gammaproteobacteria</taxon>
        <taxon>Lysobacterales</taxon>
        <taxon>Lysobacteraceae</taxon>
        <taxon>Luteimonas</taxon>
    </lineage>
</organism>
<dbReference type="AlphaFoldDB" id="A0A5C5TZ67"/>
<evidence type="ECO:0000259" key="11">
    <source>
        <dbReference type="Pfam" id="PF00361"/>
    </source>
</evidence>
<dbReference type="InterPro" id="IPR050616">
    <property type="entry name" value="CPA3_Na-H_Antiporter_A"/>
</dbReference>
<gene>
    <name evidence="16" type="ORF">FQY83_14990</name>
</gene>
<dbReference type="InterPro" id="IPR001516">
    <property type="entry name" value="Proton_antipo_N"/>
</dbReference>
<dbReference type="Pfam" id="PF00361">
    <property type="entry name" value="Proton_antipo_M"/>
    <property type="match status" value="1"/>
</dbReference>
<dbReference type="OrthoDB" id="9811798at2"/>
<accession>A0A5C5TZ67</accession>
<feature type="transmembrane region" description="Helical" evidence="10">
    <location>
        <begin position="321"/>
        <end position="345"/>
    </location>
</feature>
<feature type="transmembrane region" description="Helical" evidence="10">
    <location>
        <begin position="162"/>
        <end position="184"/>
    </location>
</feature>
<feature type="transmembrane region" description="Helical" evidence="10">
    <location>
        <begin position="132"/>
        <end position="150"/>
    </location>
</feature>
<feature type="transmembrane region" description="Helical" evidence="10">
    <location>
        <begin position="408"/>
        <end position="429"/>
    </location>
</feature>
<feature type="transmembrane region" description="Helical" evidence="10">
    <location>
        <begin position="505"/>
        <end position="522"/>
    </location>
</feature>
<keyword evidence="7" id="KW-0406">Ion transport</keyword>
<feature type="transmembrane region" description="Helical" evidence="10">
    <location>
        <begin position="600"/>
        <end position="620"/>
    </location>
</feature>
<evidence type="ECO:0000256" key="7">
    <source>
        <dbReference type="ARBA" id="ARBA00023065"/>
    </source>
</evidence>
<name>A0A5C5TZ67_9GAMM</name>
<feature type="domain" description="MrpA C-terminal/MbhE" evidence="15">
    <location>
        <begin position="686"/>
        <end position="776"/>
    </location>
</feature>
<protein>
    <submittedName>
        <fullName evidence="16">Monovalent cation/H+ antiporter subunit A</fullName>
    </submittedName>
</protein>
<evidence type="ECO:0000313" key="16">
    <source>
        <dbReference type="EMBL" id="TWT18678.1"/>
    </source>
</evidence>
<feature type="transmembrane region" description="Helical" evidence="10">
    <location>
        <begin position="450"/>
        <end position="469"/>
    </location>
</feature>
<dbReference type="Pfam" id="PF13244">
    <property type="entry name" value="MbhD"/>
    <property type="match status" value="1"/>
</dbReference>
<feature type="transmembrane region" description="Helical" evidence="10">
    <location>
        <begin position="692"/>
        <end position="709"/>
    </location>
</feature>
<dbReference type="InterPro" id="IPR007182">
    <property type="entry name" value="MnhB"/>
</dbReference>
<dbReference type="InterPro" id="IPR001750">
    <property type="entry name" value="ND/Mrp_TM"/>
</dbReference>
<evidence type="ECO:0000259" key="13">
    <source>
        <dbReference type="Pfam" id="PF04039"/>
    </source>
</evidence>
<evidence type="ECO:0000256" key="3">
    <source>
        <dbReference type="ARBA" id="ARBA00022449"/>
    </source>
</evidence>
<keyword evidence="8 10" id="KW-0472">Membrane</keyword>
<feature type="transmembrane region" description="Helical" evidence="10">
    <location>
        <begin position="812"/>
        <end position="832"/>
    </location>
</feature>
<evidence type="ECO:0000256" key="10">
    <source>
        <dbReference type="SAM" id="Phobius"/>
    </source>
</evidence>
<reference evidence="16 17" key="1">
    <citation type="journal article" date="2008" name="Int. J. Syst. Evol. Microbiol.">
        <title>Luteimonas marina sp. nov., isolated from seawater.</title>
        <authorList>
            <person name="Baik K.S."/>
            <person name="Park S.C."/>
            <person name="Kim M.S."/>
            <person name="Kim E.M."/>
            <person name="Park C."/>
            <person name="Chun J."/>
            <person name="Seong C.N."/>
        </authorList>
    </citation>
    <scope>NUCLEOTIDE SEQUENCE [LARGE SCALE GENOMIC DNA]</scope>
    <source>
        <strain evidence="16 17">FR1330</strain>
    </source>
</reference>
<feature type="domain" description="MrpA C-terminal/MbhD" evidence="14">
    <location>
        <begin position="612"/>
        <end position="676"/>
    </location>
</feature>
<dbReference type="InterPro" id="IPR046806">
    <property type="entry name" value="MrpA_C/MbhE"/>
</dbReference>
<feature type="transmembrane region" description="Helical" evidence="10">
    <location>
        <begin position="568"/>
        <end position="588"/>
    </location>
</feature>
<comment type="caution">
    <text evidence="16">The sequence shown here is derived from an EMBL/GenBank/DDBJ whole genome shotgun (WGS) entry which is preliminary data.</text>
</comment>
<dbReference type="PANTHER" id="PTHR43373:SF1">
    <property type="entry name" value="NA(+)_H(+) ANTIPORTER SUBUNIT A"/>
    <property type="match status" value="1"/>
</dbReference>
<proteinExistence type="predicted"/>
<evidence type="ECO:0000256" key="9">
    <source>
        <dbReference type="RuleBase" id="RU000320"/>
    </source>
</evidence>
<evidence type="ECO:0000259" key="12">
    <source>
        <dbReference type="Pfam" id="PF00662"/>
    </source>
</evidence>
<evidence type="ECO:0000256" key="1">
    <source>
        <dbReference type="ARBA" id="ARBA00004651"/>
    </source>
</evidence>
<feature type="transmembrane region" description="Helical" evidence="10">
    <location>
        <begin position="653"/>
        <end position="671"/>
    </location>
</feature>
<feature type="transmembrane region" description="Helical" evidence="10">
    <location>
        <begin position="844"/>
        <end position="867"/>
    </location>
</feature>
<dbReference type="EMBL" id="VOHK01000006">
    <property type="protein sequence ID" value="TWT18678.1"/>
    <property type="molecule type" value="Genomic_DNA"/>
</dbReference>
<keyword evidence="6 10" id="KW-1133">Transmembrane helix</keyword>
<evidence type="ECO:0000313" key="17">
    <source>
        <dbReference type="Proteomes" id="UP000319980"/>
    </source>
</evidence>
<evidence type="ECO:0000256" key="4">
    <source>
        <dbReference type="ARBA" id="ARBA00022475"/>
    </source>
</evidence>
<dbReference type="InterPro" id="IPR025383">
    <property type="entry name" value="MrpA_C/MbhD"/>
</dbReference>
<feature type="transmembrane region" description="Helical" evidence="10">
    <location>
        <begin position="297"/>
        <end position="315"/>
    </location>
</feature>
<feature type="transmembrane region" description="Helical" evidence="10">
    <location>
        <begin position="241"/>
        <end position="262"/>
    </location>
</feature>
<keyword evidence="5 9" id="KW-0812">Transmembrane</keyword>
<feature type="transmembrane region" description="Helical" evidence="10">
    <location>
        <begin position="627"/>
        <end position="647"/>
    </location>
</feature>
<evidence type="ECO:0000256" key="6">
    <source>
        <dbReference type="ARBA" id="ARBA00022989"/>
    </source>
</evidence>
<dbReference type="RefSeq" id="WP_146388781.1">
    <property type="nucleotide sequence ID" value="NZ_VOHK01000006.1"/>
</dbReference>
<dbReference type="PRINTS" id="PR01434">
    <property type="entry name" value="NADHDHGNASE5"/>
</dbReference>
<feature type="transmembrane region" description="Helical" evidence="10">
    <location>
        <begin position="887"/>
        <end position="913"/>
    </location>
</feature>
<feature type="domain" description="Na+/H+ antiporter MnhB subunit-related protein" evidence="13">
    <location>
        <begin position="789"/>
        <end position="908"/>
    </location>
</feature>
<sequence length="943" mass="101053">MLPLLLALPFAAALLIALSRGASRRTIAWLAAAAPLLGLALLAWLTPTVMAGGILQSSRPWIESAGLLFTLRLDGLGWMFSLMVLAIGALVVLYAHYYLGAEEKARRFFCYLLLFMGAMLGMVLSGNLLLTVVFWELTSISSFLLIGFWFKRDDAREGARMALTITAAGGLALLGGVVMIGRVVGSYELDAVLAAGDAIRAHEFYPWILGLVLAGVFTKSAQFPLHFWLPHAMAAPTPVSAYLHSATMVKAGVFLLARLHPALAGTDLFFYVVSTVGALTLLIGAWNAIFQHDLKGVLAYSTISHLGLITLLLGLSTPMAVVAAMFHILNHATFKASLFMAAGIIDHETGTRDMRRLGGLRRLLPYTSALAIIASLAMAGIPLLNGFLSKEMFFAQALEIEAHEGMRIFITVAAFLFATFGVAYSLRFVHDTFLGRGPRAVDREIHEPPRFMQVPVAILVVACVAVGVAPQWTIGPALATAARGVLGDALPEYSLAVWHGVNTPLLMSLGGVVCGVLLYLGLRRLLDLHAIVRHSQGRKLFHLNIEALFRLGRRFTHTVANGSMQRSLLWLLMVAIAAGAAPFVAAWGEPQQATVFAGQPMVRLAWVLWWLLVCCAFATLALYRHRLLAVLVMGGCGLAVSMTFVALSAPDLALTQLLVELVTVALMLLGLHYLPKDSPPERSMPRRLRDGAVALAAGVGTAGLAWAMMTRPPVNGAAAEITARSLPEAWGTNVVNVILVDFRGFDTFGEITVFGIAGLVVHAMLRRARMAPEKVMPGPPVKLPVPADLAQMMFPLTLVVSIFLFLRGHNAPGGGFIAGLTLAVPLLIQYVIQGAASVESRFGFDYIRMIGIGLMVALMTGAAAMLFDTPFLTSGHYDLELPLLGTIPLASAAAFDLGVYLVVFGSTMLILSMMGTLKPSKKMIAHRGTIDPATRSAITGEAA</sequence>
<evidence type="ECO:0000256" key="5">
    <source>
        <dbReference type="ARBA" id="ARBA00022692"/>
    </source>
</evidence>
<evidence type="ECO:0000259" key="15">
    <source>
        <dbReference type="Pfam" id="PF20501"/>
    </source>
</evidence>
<dbReference type="GO" id="GO:0015297">
    <property type="term" value="F:antiporter activity"/>
    <property type="evidence" value="ECO:0007669"/>
    <property type="project" value="UniProtKB-KW"/>
</dbReference>
<dbReference type="Pfam" id="PF20501">
    <property type="entry name" value="MbhE"/>
    <property type="match status" value="1"/>
</dbReference>
<keyword evidence="4" id="KW-1003">Cell membrane</keyword>
<comment type="subcellular location">
    <subcellularLocation>
        <location evidence="1">Cell membrane</location>
        <topology evidence="1">Multi-pass membrane protein</topology>
    </subcellularLocation>
    <subcellularLocation>
        <location evidence="9">Membrane</location>
        <topology evidence="9">Multi-pass membrane protein</topology>
    </subcellularLocation>
</comment>
<feature type="transmembrane region" description="Helical" evidence="10">
    <location>
        <begin position="366"/>
        <end position="388"/>
    </location>
</feature>
<feature type="transmembrane region" description="Helical" evidence="10">
    <location>
        <begin position="76"/>
        <end position="96"/>
    </location>
</feature>
<dbReference type="Pfam" id="PF04039">
    <property type="entry name" value="MnhB"/>
    <property type="match status" value="1"/>
</dbReference>
<dbReference type="Pfam" id="PF00662">
    <property type="entry name" value="Proton_antipo_N"/>
    <property type="match status" value="1"/>
</dbReference>
<keyword evidence="3" id="KW-0050">Antiport</keyword>
<feature type="transmembrane region" description="Helical" evidence="10">
    <location>
        <begin position="108"/>
        <end position="126"/>
    </location>
</feature>
<feature type="transmembrane region" description="Helical" evidence="10">
    <location>
        <begin position="747"/>
        <end position="765"/>
    </location>
</feature>
<keyword evidence="2" id="KW-0813">Transport</keyword>
<dbReference type="NCBIfam" id="NF009288">
    <property type="entry name" value="PRK12648.1"/>
    <property type="match status" value="1"/>
</dbReference>
<feature type="transmembrane region" description="Helical" evidence="10">
    <location>
        <begin position="268"/>
        <end position="290"/>
    </location>
</feature>
<feature type="domain" description="NADH:quinone oxidoreductase/Mrp antiporter transmembrane" evidence="11">
    <location>
        <begin position="125"/>
        <end position="409"/>
    </location>
</feature>
<dbReference type="GO" id="GO:0005886">
    <property type="term" value="C:plasma membrane"/>
    <property type="evidence" value="ECO:0007669"/>
    <property type="project" value="UniProtKB-SubCell"/>
</dbReference>
<evidence type="ECO:0000256" key="2">
    <source>
        <dbReference type="ARBA" id="ARBA00022448"/>
    </source>
</evidence>
<evidence type="ECO:0000256" key="8">
    <source>
        <dbReference type="ARBA" id="ARBA00023136"/>
    </source>
</evidence>
<keyword evidence="17" id="KW-1185">Reference proteome</keyword>
<feature type="domain" description="NADH-Ubiquinone oxidoreductase (complex I) chain 5 N-terminal" evidence="12">
    <location>
        <begin position="61"/>
        <end position="109"/>
    </location>
</feature>
<feature type="transmembrane region" description="Helical" evidence="10">
    <location>
        <begin position="785"/>
        <end position="806"/>
    </location>
</feature>
<dbReference type="GO" id="GO:0006811">
    <property type="term" value="P:monoatomic ion transport"/>
    <property type="evidence" value="ECO:0007669"/>
    <property type="project" value="UniProtKB-KW"/>
</dbReference>
<dbReference type="PANTHER" id="PTHR43373">
    <property type="entry name" value="NA(+)/H(+) ANTIPORTER SUBUNIT"/>
    <property type="match status" value="1"/>
</dbReference>